<feature type="non-terminal residue" evidence="1">
    <location>
        <position position="1"/>
    </location>
</feature>
<organism evidence="1">
    <name type="scientific">Arion vulgaris</name>
    <dbReference type="NCBI Taxonomy" id="1028688"/>
    <lineage>
        <taxon>Eukaryota</taxon>
        <taxon>Metazoa</taxon>
        <taxon>Spiralia</taxon>
        <taxon>Lophotrochozoa</taxon>
        <taxon>Mollusca</taxon>
        <taxon>Gastropoda</taxon>
        <taxon>Heterobranchia</taxon>
        <taxon>Euthyneura</taxon>
        <taxon>Panpulmonata</taxon>
        <taxon>Eupulmonata</taxon>
        <taxon>Stylommatophora</taxon>
        <taxon>Helicina</taxon>
        <taxon>Arionoidea</taxon>
        <taxon>Arionidae</taxon>
        <taxon>Arion</taxon>
    </lineage>
</organism>
<evidence type="ECO:0000313" key="1">
    <source>
        <dbReference type="EMBL" id="CEK88602.1"/>
    </source>
</evidence>
<reference evidence="1" key="1">
    <citation type="submission" date="2014-12" db="EMBL/GenBank/DDBJ databases">
        <title>Insight into the proteome of Arion vulgaris.</title>
        <authorList>
            <person name="Aradska J."/>
            <person name="Bulat T."/>
            <person name="Smidak R."/>
            <person name="Sarate P."/>
            <person name="Gangsoo J."/>
            <person name="Sialana F."/>
            <person name="Bilban M."/>
            <person name="Lubec G."/>
        </authorList>
    </citation>
    <scope>NUCLEOTIDE SEQUENCE</scope>
    <source>
        <tissue evidence="1">Skin</tissue>
    </source>
</reference>
<proteinExistence type="predicted"/>
<dbReference type="AlphaFoldDB" id="A0A0B7B6U1"/>
<name>A0A0B7B6U1_9EUPU</name>
<gene>
    <name evidence="1" type="primary">ORF166108</name>
</gene>
<accession>A0A0B7B6U1</accession>
<sequence>LVGRNCTILCLPSGPSTTRVDLLPMYMPVFLYYVYNSQHCSSTCITVTQFFPLPAEIISFAAILETTASKIEKLDNSSAVSLYALVINFVSAMLDTSSNNTGNCPRMSDTFVNVLSSWSSTIATKTLVSASETPNERNDSEIFLLGDKQNNISECTFFVVIDFVRYKWTALLAAIKTWK</sequence>
<protein>
    <submittedName>
        <fullName evidence="1">Uncharacterized protein</fullName>
    </submittedName>
</protein>
<dbReference type="EMBL" id="HACG01041737">
    <property type="protein sequence ID" value="CEK88602.1"/>
    <property type="molecule type" value="Transcribed_RNA"/>
</dbReference>